<evidence type="ECO:0000256" key="1">
    <source>
        <dbReference type="SAM" id="MobiDB-lite"/>
    </source>
</evidence>
<feature type="compositionally biased region" description="Basic and acidic residues" evidence="1">
    <location>
        <begin position="33"/>
        <end position="45"/>
    </location>
</feature>
<accession>A0A9Q1JBW5</accession>
<sequence length="129" mass="14081">MSQQARLWTRLASETVNLRAPWSGQFTATHKTEPWRLSRSCRPDELTSSPPLSQERHARGFAYRPEASASPPAQRQANALSSSSRARVSGPNRSSGLATLSQASRTEECGHSPEGFALSGDQCRVKNTV</sequence>
<comment type="caution">
    <text evidence="2">The sequence shown here is derived from an EMBL/GenBank/DDBJ whole genome shotgun (WGS) entry which is preliminary data.</text>
</comment>
<gene>
    <name evidence="2" type="ORF">SKAU_G00017740</name>
</gene>
<organism evidence="2 3">
    <name type="scientific">Synaphobranchus kaupii</name>
    <name type="common">Kaup's arrowtooth eel</name>
    <dbReference type="NCBI Taxonomy" id="118154"/>
    <lineage>
        <taxon>Eukaryota</taxon>
        <taxon>Metazoa</taxon>
        <taxon>Chordata</taxon>
        <taxon>Craniata</taxon>
        <taxon>Vertebrata</taxon>
        <taxon>Euteleostomi</taxon>
        <taxon>Actinopterygii</taxon>
        <taxon>Neopterygii</taxon>
        <taxon>Teleostei</taxon>
        <taxon>Anguilliformes</taxon>
        <taxon>Synaphobranchidae</taxon>
        <taxon>Synaphobranchus</taxon>
    </lineage>
</organism>
<evidence type="ECO:0000313" key="2">
    <source>
        <dbReference type="EMBL" id="KAJ8380996.1"/>
    </source>
</evidence>
<dbReference type="Proteomes" id="UP001152622">
    <property type="component" value="Chromosome 1"/>
</dbReference>
<proteinExistence type="predicted"/>
<feature type="region of interest" description="Disordered" evidence="1">
    <location>
        <begin position="33"/>
        <end position="129"/>
    </location>
</feature>
<name>A0A9Q1JBW5_SYNKA</name>
<keyword evidence="3" id="KW-1185">Reference proteome</keyword>
<dbReference type="AlphaFoldDB" id="A0A9Q1JBW5"/>
<feature type="compositionally biased region" description="Polar residues" evidence="1">
    <location>
        <begin position="71"/>
        <end position="104"/>
    </location>
</feature>
<evidence type="ECO:0000313" key="3">
    <source>
        <dbReference type="Proteomes" id="UP001152622"/>
    </source>
</evidence>
<dbReference type="EMBL" id="JAINUF010000001">
    <property type="protein sequence ID" value="KAJ8380996.1"/>
    <property type="molecule type" value="Genomic_DNA"/>
</dbReference>
<reference evidence="2" key="1">
    <citation type="journal article" date="2023" name="Science">
        <title>Genome structures resolve the early diversification of teleost fishes.</title>
        <authorList>
            <person name="Parey E."/>
            <person name="Louis A."/>
            <person name="Montfort J."/>
            <person name="Bouchez O."/>
            <person name="Roques C."/>
            <person name="Iampietro C."/>
            <person name="Lluch J."/>
            <person name="Castinel A."/>
            <person name="Donnadieu C."/>
            <person name="Desvignes T."/>
            <person name="Floi Bucao C."/>
            <person name="Jouanno E."/>
            <person name="Wen M."/>
            <person name="Mejri S."/>
            <person name="Dirks R."/>
            <person name="Jansen H."/>
            <person name="Henkel C."/>
            <person name="Chen W.J."/>
            <person name="Zahm M."/>
            <person name="Cabau C."/>
            <person name="Klopp C."/>
            <person name="Thompson A.W."/>
            <person name="Robinson-Rechavi M."/>
            <person name="Braasch I."/>
            <person name="Lecointre G."/>
            <person name="Bobe J."/>
            <person name="Postlethwait J.H."/>
            <person name="Berthelot C."/>
            <person name="Roest Crollius H."/>
            <person name="Guiguen Y."/>
        </authorList>
    </citation>
    <scope>NUCLEOTIDE SEQUENCE</scope>
    <source>
        <strain evidence="2">WJC10195</strain>
    </source>
</reference>
<protein>
    <submittedName>
        <fullName evidence="2">Uncharacterized protein</fullName>
    </submittedName>
</protein>